<evidence type="ECO:0000256" key="4">
    <source>
        <dbReference type="ARBA" id="ARBA00023054"/>
    </source>
</evidence>
<comment type="caution">
    <text evidence="9">The sequence shown here is derived from an EMBL/GenBank/DDBJ whole genome shotgun (WGS) entry which is preliminary data.</text>
</comment>
<evidence type="ECO:0000256" key="5">
    <source>
        <dbReference type="ARBA" id="ARBA00023212"/>
    </source>
</evidence>
<feature type="coiled-coil region" evidence="6">
    <location>
        <begin position="130"/>
        <end position="220"/>
    </location>
</feature>
<feature type="compositionally biased region" description="Basic and acidic residues" evidence="7">
    <location>
        <begin position="68"/>
        <end position="78"/>
    </location>
</feature>
<feature type="region of interest" description="Disordered" evidence="7">
    <location>
        <begin position="4385"/>
        <end position="4450"/>
    </location>
</feature>
<feature type="compositionally biased region" description="Basic and acidic residues" evidence="7">
    <location>
        <begin position="4054"/>
        <end position="4066"/>
    </location>
</feature>
<keyword evidence="4 6" id="KW-0175">Coiled coil</keyword>
<evidence type="ECO:0000259" key="8">
    <source>
        <dbReference type="Pfam" id="PF10495"/>
    </source>
</evidence>
<dbReference type="PANTHER" id="PTHR44981:SF3">
    <property type="entry name" value="PERICENTRIN"/>
    <property type="match status" value="1"/>
</dbReference>
<feature type="coiled-coil region" evidence="6">
    <location>
        <begin position="1889"/>
        <end position="1916"/>
    </location>
</feature>
<feature type="coiled-coil region" evidence="6">
    <location>
        <begin position="3885"/>
        <end position="3912"/>
    </location>
</feature>
<feature type="coiled-coil region" evidence="6">
    <location>
        <begin position="252"/>
        <end position="314"/>
    </location>
</feature>
<feature type="coiled-coil region" evidence="6">
    <location>
        <begin position="1671"/>
        <end position="1742"/>
    </location>
</feature>
<feature type="coiled-coil region" evidence="6">
    <location>
        <begin position="2420"/>
        <end position="2447"/>
    </location>
</feature>
<proteinExistence type="predicted"/>
<feature type="coiled-coil region" evidence="6">
    <location>
        <begin position="3758"/>
        <end position="3848"/>
    </location>
</feature>
<feature type="coiled-coil region" evidence="6">
    <location>
        <begin position="2778"/>
        <end position="2953"/>
    </location>
</feature>
<feature type="coiled-coil region" evidence="6">
    <location>
        <begin position="1549"/>
        <end position="1576"/>
    </location>
</feature>
<keyword evidence="5" id="KW-0206">Cytoskeleton</keyword>
<dbReference type="OrthoDB" id="2020852at2759"/>
<feature type="coiled-coil region" evidence="6">
    <location>
        <begin position="373"/>
        <end position="524"/>
    </location>
</feature>
<feature type="domain" description="Pericentrin/AKAP-450 centrosomal targeting" evidence="8">
    <location>
        <begin position="4274"/>
        <end position="4354"/>
    </location>
</feature>
<dbReference type="InterPro" id="IPR028745">
    <property type="entry name" value="AKAP9/Pericentrin"/>
</dbReference>
<feature type="compositionally biased region" description="Polar residues" evidence="7">
    <location>
        <begin position="4128"/>
        <end position="4141"/>
    </location>
</feature>
<feature type="region of interest" description="Disordered" evidence="7">
    <location>
        <begin position="4054"/>
        <end position="4079"/>
    </location>
</feature>
<evidence type="ECO:0000256" key="2">
    <source>
        <dbReference type="ARBA" id="ARBA00022490"/>
    </source>
</evidence>
<feature type="coiled-coil region" evidence="6">
    <location>
        <begin position="3194"/>
        <end position="3228"/>
    </location>
</feature>
<feature type="region of interest" description="Disordered" evidence="7">
    <location>
        <begin position="4111"/>
        <end position="4148"/>
    </location>
</feature>
<protein>
    <recommendedName>
        <fullName evidence="8">Pericentrin/AKAP-450 centrosomal targeting domain-containing protein</fullName>
    </recommendedName>
</protein>
<feature type="coiled-coil region" evidence="6">
    <location>
        <begin position="2997"/>
        <end position="3119"/>
    </location>
</feature>
<evidence type="ECO:0000256" key="7">
    <source>
        <dbReference type="SAM" id="MobiDB-lite"/>
    </source>
</evidence>
<comment type="subcellular location">
    <subcellularLocation>
        <location evidence="1">Cytoplasm</location>
        <location evidence="1">Cytoskeleton</location>
        <location evidence="1">Microtubule organizing center</location>
        <location evidence="1">Centrosome</location>
    </subcellularLocation>
</comment>
<feature type="region of interest" description="Disordered" evidence="7">
    <location>
        <begin position="606"/>
        <end position="628"/>
    </location>
</feature>
<feature type="compositionally biased region" description="Basic and acidic residues" evidence="7">
    <location>
        <begin position="606"/>
        <end position="615"/>
    </location>
</feature>
<keyword evidence="3" id="KW-0597">Phosphoprotein</keyword>
<dbReference type="STRING" id="44316.ENSEGOP00005015579"/>
<feature type="coiled-coil region" evidence="6">
    <location>
        <begin position="1222"/>
        <end position="1294"/>
    </location>
</feature>
<dbReference type="InterPro" id="IPR019528">
    <property type="entry name" value="PACT_domain"/>
</dbReference>
<sequence>MYIFYQGRSSVTHDCVNLVVLLLFPCLPLPVPLPIFPEQFAYFRQRKAKGDVAQSQKKAAKRKGSAVHTHDLPKEEHPVAATDAGKGLEGQAEDTNLPEAATEAQGSTDLFSWEPLDDHATEKDTINSAAEYCEADAQMCQARIAELENRLLEKQEAVERLTVQMDELQDQLTQHNDSMQLQETTVQEQNEIIRKLTTCLQQAKKDRDELQEEASHVAGQIHDLQLHLHQVTELLRSKSLRKNEGLEAQQQMSLFQDRLREQNAHLEILREKAHDLEVQLESSQKNTKDKENLLAQMEEDMKDSMQKLHKSIDEKEQFIKSLQDLLTSERFGLSILQHTLSLRDSEITELKKEIALSKVKEQQHIEELKIIHEKDTCRQLDNLRNELENCHRREIAEAKQVYEEEIILKYKNELEQLKKELCALNSEEHIQNLNGIIIDLNVRLRESEISKENLRKKLENQREGFKREISEMETKYKDVIDGLKYQLSYAEEQLKEAQRYKKEKQSLNEEIQKLNSYIQELNEKQLYEAKKPIDVRQKHDGEIVSNKKLLELRENQILSGMCQLQGVDLEEMWDRAHLSEGRDEPVLQPELEFQYDSSRDQLEETKNLEITKDDGSGEGENLSEGPLSELGLFSGDEGLLAKYLVSTETPEDYGSSSSEAHAIEEGRCSMYGLDNSVLLEPNRDFVSSPLNSSLEEGMCLSGLAQDIFEGAEVRAEAFVSYVSDGSLQQNKIGEHGGIEDDEMMCLAERHLKPAELLHQESALEMPYEDTQEAVGNWEKAMSELSHMHAKLEEEHEARIRCEKEVLQKTEKEEELENKHMLLVKQQGEDGGQLALTQVSNSSVWLEMVKDLQEEREMLMMQLPTQEQLVRDTQEQKTASDSVTNEVQALFGHQLAAVQSQRDGMESQLNAQKAKNQRIAELLSQKTISEETLLKELELLKAEINNKEQNLVLLLKEKTALREKLSNVEEDLVKAEKALAENASILEDLEKNIHELNAEMKNIKEIQECERLSYEDRLNISNQEINKLTAEIKEKTTEYSEEKGQLIEEIAQLKKAHLELEARLQESCQAAQEAQSKMEKHYREEMDKMETQHLAELTEVNLAHEREIKELNAEIKDKVEEQQKLEAKRKEEIAIIKKVHEREHDREISELAAKHSEEMEKLCAELKEEQRHLLDELQQQMAATHRAEHEQAQLQSQTLHSLELEALRLTLNNMHTSQLELTQSNLRKEKETALMELREMLNDKRAQEVAILQSRHQLEWERMKEQCLKEKEDLKSQYQQELVDQRKKIESEMEETHVQALETLKRDWKLESDRHLQNVCEELCKKHQAEMIALQKSLEMDLEKVRAELGLLSVENVQSKMKCIELERQHQLAITKLQEQLQAEHHQILEDIKMRSQEKEQDLQKELDQLQVKHEQLKVQSQEEIRQLWSQLDSTRANRQELSELKEQLQARASQVEEIECLKQEFEQQHQQRNREHKAELEQLRLYFENKLIVAEENYKKELTLLHQRPQELTDCLLPELEMSQDQAGDISSSVTLFEETAEKERSVALGQLNQQLEQQQEELACLQLQLAEQHRHELDSLRSSLALEYKEDLMKMKMHLSDKYAAEIEALKRKHGLELEQLHAQLSEEQSKEITKLHLQSVQNVACQVEVEVAERASLLEEEHKAKLALSNSEKQHIAELSEEIRHLKEELIKQKDFSEQNEKHLKEEMEKVKYKIAEDHKKELREEVQKIENMYKEKEKKWQCDSEAQRILAEEKLSLLHIELQTRAESEKQNLQKHFELREAEMIQLQDHQAAKILELEKLVKEQQNNLQQLEDSLASAQAVQKAQQQYEADLEAAKALMAKEMEKATLCLQEECALKLLEAQNKFMEEHQAVTQKFTTEQEILLQKLKQKHVDELELQSQQLEEKHKQQILSLTADFQTKHQAEIETLKSTLESKQQIQFERCVAELQTKHQAQIDELEIKHLSNLDSLESSYLSEIQTIRDEHSQALEKLQLQHREQLQEQDKIHQAQLLQEIEMLKLKHAEELQLSQNNLKIELATVNLEKLKTMALEAEEAHKYDLNTALQNHRQLLEEEKRLALDLLREEVLQMEEKHRKALQELQHLHEADIRKHKEEYSRELEEELGKLKAEHEREQELYASASASEVKSMRAALLAQFEEVKLKQQLQFQEEIELLKCQSEVLLEQQISQLKDEFEAEKKASLHDKEQMLIQEREKVQAAHQKEQEMLSAQLQERAAIINQLEKKVASLKHEIEETNSELETLLQWHGRENQEGGNLVALLRSDIEQSKEEREKLRESYQHTLKLLMEVVKATVIIEDLICSKIGLCLDDSLASGDSKEAQTTMEEMGFMQYFKAKENHHLEKASLLSVEELLDETLTEHNQLSPGTDEVSELSQYLCESVFAKPELACESEEAILKICHRLRTALEKMHENHAQFEEEFSRRNQETAQVVSQHQELMECLSEESEAKNQLALELHKAEGIIEGYVAEKAALEEALNLKEESERRLVVELENMRERFQELTQEQAILGTPVANVAQKEGSGLLKEVEFLSKEKLELQCQAEKDHSNLRSQMKVLEVELEEQLQSNQDLATKLLEITELKQQIEVLEKQLKNQRQFMDEQAIEREHERDDFQQEIQKLEEQLKLSAKSQTSGQSREHRNYELILQVESLQAEIKEKMDDYNKLLLEKERKHQEIAARDKEIENLVAQIQELKLSGAEVSKTVHSLEQQLQKMKKVETELKQDKEALQQQQYNNLIQISALQSKLDEARHRVPVDGTSAPVLKEQLQAEQEALQAKEREIASLLDQVEQYKDNLSKKDKEILQLNLQLEIQKNFSTSNIIQLQAENAHLQEDLTKLHVKQSQDLGISDSSALSFPQALLEEKNQEIDHLNEQVKRLQHELQNALENKVAEDQKPEIEELRSQVEHLRFDQERLRKDKDEEVEQLHGVIEKLQKELAQFGPVCREDSDNPVYFYEVALEKSVENLQNELKKGLVDCQGDADANRRNESLHSKMRELQEELELVSASKEALQQQLEKKELQLKTEVEALEKKCQQLQESSEQSVAELTSLRIQHQALQEEYRVSQTLLSQREAEINMATSRVQELEDKVREKEANVLEKEMQIKTMADQREADTTELQYLTEKAAELQTELEKRGASQAQDVYSLQLEVSRLDFQVQALNQKEVAYLREIKELQGSTAKLKGEIRAHMKELEALRLERDEILSRLESCKLEEQVGHEETQFLKPFCQSKRKDGAFKNGMQELEANIDQSFGVLASPTAKLENDEAMFDLTFHNKNPKKQMKQSQENIFCQELDMIHSSEGDQDLKKHCQQMLEIHQTPDSPKHNLSIDKETPKDYQNLIASMSSWGSPEILRKQDISMELQPVLHLTPFSEAENTDFQIVHTRSSLEGENSVSLGYSNLDENGSGDVAVGVDRKSPAFSESTYSVDDEAMEKNLLQMREADNLTLTPSDLQDDERSRASAMSHGCGSNTSSNLAANLKQELQTSDHLDANVMAYLRYRGIIPDIMESMKEKEILSPQMKTVLKMVYEESRKILALSEHPFAFRELKNVPQTQMAMEGWQKEGLSLLDAIQSLKDYLSKVADRGDKETSGVAADWRGELLQAVQSVFEKERSMLQIDLKSHFSNPASGDTSSFGEKLEYIMKQQEEQRQMVVEHLFSSDRNSLLSEIQDLRAQLRMTHLQNQEKLQQLQETLTKAEDHGNKQEHQLRRKVELLEYKLQQEKSIVSDLHSTLSEEQRRSSETCDLLNQEKASLKSELSGSMQENERMQKCLEELQREINNLRVELEKKEKDLAAALEDLQAEQLKGSELRGWFEEQQRQQRKAEDEKTKAVEELQAALDVQSVQNCQLAVSLEHERTVTDNLRKELQIEHSRCEALLAQEHNKVRELQKNLDTEKKRSLELLDSLNHERVLTEQLSMRVKEGVSCQHRESLLEQAFVRELQAQLEEERAQTMELAAVIEKMQHKAILSKRQLEAEIQMCHEETQKEKEVSDKLRATLESLQAQKQEVIRSLEAQREREVKLKVDWEQLQSLFKLLKEQDKNRKEEREREQKQQQQTELQKETDWQRDQERLQNLEWQHQRDEQRIKELQKILAVLRERERNPPTPNCQEELLCTSSKDGSATQPVTKETEKSHLQQQQQLEKIRQQLVFVVVHLNEFIHKTLDKTVNDWSASNDEAVASLLQTLRELKSDLSPPTSQVRSTSDADPVQELEREAWQRERNTLQNMLKQAESQLAKAKAEIENKPVAETSNPKLQRLYRKYIRAESFRKALVYQKKYLLLLLGGFQDCEQATLSLIARMGIYPSADLQLSGSRSRPFTKFRCAVRAIIAISRLKFLVKKWNKVGRKSTQGESISHSIGGNTASGVRTEVLKEQQPPAAPVSSPPTQDRDTGLCHRTSCAAGFTSLSPRSSSRSHNRLHLSPSSAPDKSLVPPQDPEQSLTEYIHRLEVIQQRLRGVQPAAWLIQTDKQILDLKPVSLYGRNTFCIILSVEASARFTSPEKPKKVMETLKKSVLQVPASSESVLIQQMHLQSPMQLNKVQCF</sequence>
<dbReference type="GO" id="GO:0005813">
    <property type="term" value="C:centrosome"/>
    <property type="evidence" value="ECO:0007669"/>
    <property type="project" value="UniProtKB-SubCell"/>
</dbReference>
<accession>A0A3L8S4F7</accession>
<reference evidence="9 10" key="1">
    <citation type="journal article" date="2018" name="Proc. R. Soc. B">
        <title>A non-coding region near Follistatin controls head colour polymorphism in the Gouldian finch.</title>
        <authorList>
            <person name="Toomey M.B."/>
            <person name="Marques C.I."/>
            <person name="Andrade P."/>
            <person name="Araujo P.M."/>
            <person name="Sabatino S."/>
            <person name="Gazda M.A."/>
            <person name="Afonso S."/>
            <person name="Lopes R.J."/>
            <person name="Corbo J.C."/>
            <person name="Carneiro M."/>
        </authorList>
    </citation>
    <scope>NUCLEOTIDE SEQUENCE [LARGE SCALE GENOMIC DNA]</scope>
    <source>
        <strain evidence="9">Red01</strain>
        <tissue evidence="9">Muscle</tissue>
    </source>
</reference>
<evidence type="ECO:0000313" key="10">
    <source>
        <dbReference type="Proteomes" id="UP000276834"/>
    </source>
</evidence>
<feature type="coiled-coil region" evidence="6">
    <location>
        <begin position="2565"/>
        <end position="2752"/>
    </location>
</feature>
<feature type="coiled-coil region" evidence="6">
    <location>
        <begin position="1388"/>
        <end position="1486"/>
    </location>
</feature>
<name>A0A3L8S4F7_CHLGU</name>
<feature type="coiled-coil region" evidence="6">
    <location>
        <begin position="4227"/>
        <end position="4254"/>
    </location>
</feature>
<feature type="region of interest" description="Disordered" evidence="7">
    <location>
        <begin position="53"/>
        <end position="78"/>
    </location>
</feature>
<keyword evidence="2" id="KW-0963">Cytoplasm</keyword>
<dbReference type="GO" id="GO:0007165">
    <property type="term" value="P:signal transduction"/>
    <property type="evidence" value="ECO:0007669"/>
    <property type="project" value="InterPro"/>
</dbReference>
<feature type="coiled-coil region" evidence="6">
    <location>
        <begin position="3687"/>
        <end position="3721"/>
    </location>
</feature>
<evidence type="ECO:0000256" key="3">
    <source>
        <dbReference type="ARBA" id="ARBA00022553"/>
    </source>
</evidence>
<dbReference type="EMBL" id="QUSF01000070">
    <property type="protein sequence ID" value="RLV96442.1"/>
    <property type="molecule type" value="Genomic_DNA"/>
</dbReference>
<feature type="coiled-coil region" evidence="6">
    <location>
        <begin position="774"/>
        <end position="818"/>
    </location>
</feature>
<keyword evidence="10" id="KW-1185">Reference proteome</keyword>
<evidence type="ECO:0000313" key="9">
    <source>
        <dbReference type="EMBL" id="RLV96442.1"/>
    </source>
</evidence>
<gene>
    <name evidence="9" type="ORF">DV515_00012582</name>
</gene>
<evidence type="ECO:0000256" key="1">
    <source>
        <dbReference type="ARBA" id="ARBA00004300"/>
    </source>
</evidence>
<dbReference type="PANTHER" id="PTHR44981">
    <property type="entry name" value="PERICENTRIN-LIKE PROTEIN, ISOFORM F"/>
    <property type="match status" value="1"/>
</dbReference>
<dbReference type="GO" id="GO:0005737">
    <property type="term" value="C:cytoplasm"/>
    <property type="evidence" value="ECO:0007669"/>
    <property type="project" value="UniProtKB-ARBA"/>
</dbReference>
<dbReference type="GO" id="GO:0060090">
    <property type="term" value="F:molecular adaptor activity"/>
    <property type="evidence" value="ECO:0007669"/>
    <property type="project" value="InterPro"/>
</dbReference>
<dbReference type="Proteomes" id="UP000276834">
    <property type="component" value="Unassembled WGS sequence"/>
</dbReference>
<feature type="coiled-coil region" evidence="6">
    <location>
        <begin position="1978"/>
        <end position="2139"/>
    </location>
</feature>
<feature type="coiled-coil region" evidence="6">
    <location>
        <begin position="2483"/>
        <end position="2524"/>
    </location>
</feature>
<evidence type="ECO:0000256" key="6">
    <source>
        <dbReference type="SAM" id="Coils"/>
    </source>
</evidence>
<dbReference type="Pfam" id="PF10495">
    <property type="entry name" value="PACT_coil_coil"/>
    <property type="match status" value="1"/>
</dbReference>
<feature type="coiled-coil region" evidence="6">
    <location>
        <begin position="2233"/>
        <end position="2306"/>
    </location>
</feature>
<feature type="coiled-coil region" evidence="6">
    <location>
        <begin position="1798"/>
        <end position="1849"/>
    </location>
</feature>
<organism evidence="9 10">
    <name type="scientific">Chloebia gouldiae</name>
    <name type="common">Gouldian finch</name>
    <name type="synonym">Erythrura gouldiae</name>
    <dbReference type="NCBI Taxonomy" id="44316"/>
    <lineage>
        <taxon>Eukaryota</taxon>
        <taxon>Metazoa</taxon>
        <taxon>Chordata</taxon>
        <taxon>Craniata</taxon>
        <taxon>Vertebrata</taxon>
        <taxon>Euteleostomi</taxon>
        <taxon>Archelosauria</taxon>
        <taxon>Archosauria</taxon>
        <taxon>Dinosauria</taxon>
        <taxon>Saurischia</taxon>
        <taxon>Theropoda</taxon>
        <taxon>Coelurosauria</taxon>
        <taxon>Aves</taxon>
        <taxon>Neognathae</taxon>
        <taxon>Neoaves</taxon>
        <taxon>Telluraves</taxon>
        <taxon>Australaves</taxon>
        <taxon>Passeriformes</taxon>
        <taxon>Passeroidea</taxon>
        <taxon>Passeridae</taxon>
        <taxon>Chloebia</taxon>
    </lineage>
</organism>
<feature type="coiled-coil region" evidence="6">
    <location>
        <begin position="894"/>
        <end position="1186"/>
    </location>
</feature>